<dbReference type="Proteomes" id="UP001140094">
    <property type="component" value="Unassembled WGS sequence"/>
</dbReference>
<feature type="compositionally biased region" description="Polar residues" evidence="1">
    <location>
        <begin position="364"/>
        <end position="373"/>
    </location>
</feature>
<dbReference type="AlphaFoldDB" id="A0A9W8HU45"/>
<dbReference type="OrthoDB" id="5537541at2759"/>
<feature type="region of interest" description="Disordered" evidence="1">
    <location>
        <begin position="258"/>
        <end position="277"/>
    </location>
</feature>
<feature type="region of interest" description="Disordered" evidence="1">
    <location>
        <begin position="214"/>
        <end position="252"/>
    </location>
</feature>
<protein>
    <submittedName>
        <fullName evidence="2">Uncharacterized protein</fullName>
    </submittedName>
</protein>
<gene>
    <name evidence="2" type="ORF">H4R20_004211</name>
</gene>
<comment type="caution">
    <text evidence="2">The sequence shown here is derived from an EMBL/GenBank/DDBJ whole genome shotgun (WGS) entry which is preliminary data.</text>
</comment>
<feature type="region of interest" description="Disordered" evidence="1">
    <location>
        <begin position="353"/>
        <end position="412"/>
    </location>
</feature>
<proteinExistence type="predicted"/>
<evidence type="ECO:0000313" key="2">
    <source>
        <dbReference type="EMBL" id="KAJ2800032.1"/>
    </source>
</evidence>
<dbReference type="EMBL" id="JANBUO010001062">
    <property type="protein sequence ID" value="KAJ2800032.1"/>
    <property type="molecule type" value="Genomic_DNA"/>
</dbReference>
<name>A0A9W8HU45_9FUNG</name>
<feature type="compositionally biased region" description="Basic and acidic residues" evidence="1">
    <location>
        <begin position="228"/>
        <end position="238"/>
    </location>
</feature>
<organism evidence="2 3">
    <name type="scientific">Coemansia guatemalensis</name>
    <dbReference type="NCBI Taxonomy" id="2761395"/>
    <lineage>
        <taxon>Eukaryota</taxon>
        <taxon>Fungi</taxon>
        <taxon>Fungi incertae sedis</taxon>
        <taxon>Zoopagomycota</taxon>
        <taxon>Kickxellomycotina</taxon>
        <taxon>Kickxellomycetes</taxon>
        <taxon>Kickxellales</taxon>
        <taxon>Kickxellaceae</taxon>
        <taxon>Coemansia</taxon>
    </lineage>
</organism>
<feature type="compositionally biased region" description="Pro residues" evidence="1">
    <location>
        <begin position="397"/>
        <end position="408"/>
    </location>
</feature>
<evidence type="ECO:0000256" key="1">
    <source>
        <dbReference type="SAM" id="MobiDB-lite"/>
    </source>
</evidence>
<feature type="region of interest" description="Disordered" evidence="1">
    <location>
        <begin position="444"/>
        <end position="471"/>
    </location>
</feature>
<accession>A0A9W8HU45</accession>
<keyword evidence="3" id="KW-1185">Reference proteome</keyword>
<reference evidence="2" key="1">
    <citation type="submission" date="2022-07" db="EMBL/GenBank/DDBJ databases">
        <title>Phylogenomic reconstructions and comparative analyses of Kickxellomycotina fungi.</title>
        <authorList>
            <person name="Reynolds N.K."/>
            <person name="Stajich J.E."/>
            <person name="Barry K."/>
            <person name="Grigoriev I.V."/>
            <person name="Crous P."/>
            <person name="Smith M.E."/>
        </authorList>
    </citation>
    <scope>NUCLEOTIDE SEQUENCE</scope>
    <source>
        <strain evidence="2">NRRL 1565</strain>
    </source>
</reference>
<evidence type="ECO:0000313" key="3">
    <source>
        <dbReference type="Proteomes" id="UP001140094"/>
    </source>
</evidence>
<sequence>MSQVVNNPWLCELFAKGIPLGKVNNKDGGRVQAFHFLRTDEEYPVTCEISDKHNFMPAAFSKRSLKAFEKARGQPIVSMSGVILLIHRFQLQLFAGDIGNTEMHANNDALKKEHGANNDKMLTSCPSRIRKAGAPQAWMLITKFGYIGGEGNAIFDEPRHITHDIRVRSRLESLLAERKQPKPNALAKEHESRALRYDVTVLKSDAIADDAIEKRKQSEQDPAPSHNTAEHVQKKQRPESASSSPTFTPPIPRIDLFSTQYGPLSTSAPQSSAETGNTCPTIEQVPIVNDMEAAWDCIALWQALYIQAACVPMMSFHGVCEIAPETATTATATSCAMVTKAPMPSNGISAGNDHAHVPRHGQPSGWNQHTSTGLGMDPSRLNTDHHEPRGISIPRAPAAPPPPPPPPRLQKTADNLHGLLMPQGAGLLRSTDMMDVMFGRIESSPPLGDDYDLGKYGSNNSKGIDTSMLLD</sequence>